<dbReference type="GO" id="GO:0005524">
    <property type="term" value="F:ATP binding"/>
    <property type="evidence" value="ECO:0007669"/>
    <property type="project" value="UniProtKB-KW"/>
</dbReference>
<keyword evidence="4" id="KW-0175">Coiled coil</keyword>
<reference evidence="7" key="1">
    <citation type="submission" date="2021-12" db="EMBL/GenBank/DDBJ databases">
        <title>Novel species in genus Dyadobacter.</title>
        <authorList>
            <person name="Ma C."/>
        </authorList>
    </citation>
    <scope>NUCLEOTIDE SEQUENCE</scope>
    <source>
        <strain evidence="7">LJ419</strain>
    </source>
</reference>
<organism evidence="7 8">
    <name type="scientific">Dyadobacter chenwenxiniae</name>
    <dbReference type="NCBI Taxonomy" id="2906456"/>
    <lineage>
        <taxon>Bacteria</taxon>
        <taxon>Pseudomonadati</taxon>
        <taxon>Bacteroidota</taxon>
        <taxon>Cytophagia</taxon>
        <taxon>Cytophagales</taxon>
        <taxon>Spirosomataceae</taxon>
        <taxon>Dyadobacter</taxon>
    </lineage>
</organism>
<dbReference type="PANTHER" id="PTHR11361:SF99">
    <property type="entry name" value="DNA MISMATCH REPAIR PROTEIN"/>
    <property type="match status" value="1"/>
</dbReference>
<evidence type="ECO:0000256" key="4">
    <source>
        <dbReference type="SAM" id="Coils"/>
    </source>
</evidence>
<keyword evidence="5" id="KW-0472">Membrane</keyword>
<evidence type="ECO:0000313" key="7">
    <source>
        <dbReference type="EMBL" id="MCF0062664.1"/>
    </source>
</evidence>
<dbReference type="InterPro" id="IPR000432">
    <property type="entry name" value="DNA_mismatch_repair_MutS_C"/>
</dbReference>
<dbReference type="SUPFAM" id="SSF52540">
    <property type="entry name" value="P-loop containing nucleoside triphosphate hydrolases"/>
    <property type="match status" value="1"/>
</dbReference>
<sequence>MQSTFQDNIEQYETQISSLNKQLKHVSSLRLLVFVGSLVLLLILANARSAALVMITLAVGVIAFGLVLNRYNLLVRTKNRLTFLKQINEREVLIQQRKLNGIDSGAEFLNADHAYADDLDIFGQHSLFQILNRTTTEPGKMQLASWLMRPAEPDLILERQKAAAELATKIDWRQEFQAAGMPFLNPKSSYLLLIKWIEAPANLLPQRRRYLISAIVLGLVATLAGALGIRHLFLFLFLNEPFSIVLILPIIVSLIVNRQVIKRMRANTERTLNDLQYCVPMLAASESLISLIESASLDSELLQKWQSVFRIKEYSAESEILRLRKTLEAFQQRGSRQMIGKNDFYGIFNSIWLLDIYFILTTELWKARNGSKLKEWSTAIGNFEAISSLAGFTYANPEFVLPSIAEDNYRIRFEGLGHPLLKQHQRICNDFELVEKGSVVIITGSNMAGKSTFLRTVGCNLGLAMIGGPCCALSGQISPVQLFTSMRTQDNLEEGISSFYAELKRIEMLLKLIASGQPVFFLLDEMFKGTNSDDRYKGGVSLIRQLSALNAFGMISTHDLQLAKVASQHLPVRNYSFNSELLDEKIIFNYKLTEGFCTDFNASALMKKSGIEILEEGIWMQSPLTPDNFI</sequence>
<dbReference type="SMART" id="SM00534">
    <property type="entry name" value="MUTSac"/>
    <property type="match status" value="1"/>
</dbReference>
<keyword evidence="2" id="KW-0067">ATP-binding</keyword>
<dbReference type="GO" id="GO:0006298">
    <property type="term" value="P:mismatch repair"/>
    <property type="evidence" value="ECO:0007669"/>
    <property type="project" value="InterPro"/>
</dbReference>
<evidence type="ECO:0000259" key="6">
    <source>
        <dbReference type="SMART" id="SM00534"/>
    </source>
</evidence>
<feature type="transmembrane region" description="Helical" evidence="5">
    <location>
        <begin position="28"/>
        <end position="45"/>
    </location>
</feature>
<evidence type="ECO:0000256" key="5">
    <source>
        <dbReference type="SAM" id="Phobius"/>
    </source>
</evidence>
<dbReference type="AlphaFoldDB" id="A0A9X1TFI2"/>
<keyword evidence="8" id="KW-1185">Reference proteome</keyword>
<dbReference type="Proteomes" id="UP001139000">
    <property type="component" value="Unassembled WGS sequence"/>
</dbReference>
<feature type="coiled-coil region" evidence="4">
    <location>
        <begin position="2"/>
        <end position="29"/>
    </location>
</feature>
<comment type="caution">
    <text evidence="7">The sequence shown here is derived from an EMBL/GenBank/DDBJ whole genome shotgun (WGS) entry which is preliminary data.</text>
</comment>
<evidence type="ECO:0000256" key="2">
    <source>
        <dbReference type="ARBA" id="ARBA00022840"/>
    </source>
</evidence>
<dbReference type="InterPro" id="IPR027417">
    <property type="entry name" value="P-loop_NTPase"/>
</dbReference>
<proteinExistence type="predicted"/>
<gene>
    <name evidence="7" type="ORF">LXM26_14245</name>
</gene>
<protein>
    <submittedName>
        <fullName evidence="7">DNA mismatch repair protein MutS</fullName>
    </submittedName>
</protein>
<dbReference type="Pfam" id="PF00488">
    <property type="entry name" value="MutS_V"/>
    <property type="match status" value="1"/>
</dbReference>
<dbReference type="EMBL" id="JAJTTC010000002">
    <property type="protein sequence ID" value="MCF0062664.1"/>
    <property type="molecule type" value="Genomic_DNA"/>
</dbReference>
<dbReference type="GO" id="GO:0030983">
    <property type="term" value="F:mismatched DNA binding"/>
    <property type="evidence" value="ECO:0007669"/>
    <property type="project" value="InterPro"/>
</dbReference>
<dbReference type="InterPro" id="IPR045076">
    <property type="entry name" value="MutS"/>
</dbReference>
<name>A0A9X1TFI2_9BACT</name>
<feature type="domain" description="DNA mismatch repair proteins mutS family" evidence="6">
    <location>
        <begin position="437"/>
        <end position="622"/>
    </location>
</feature>
<evidence type="ECO:0000256" key="1">
    <source>
        <dbReference type="ARBA" id="ARBA00022741"/>
    </source>
</evidence>
<dbReference type="GO" id="GO:0140664">
    <property type="term" value="F:ATP-dependent DNA damage sensor activity"/>
    <property type="evidence" value="ECO:0007669"/>
    <property type="project" value="InterPro"/>
</dbReference>
<keyword evidence="5" id="KW-0812">Transmembrane</keyword>
<feature type="transmembrane region" description="Helical" evidence="5">
    <location>
        <begin position="51"/>
        <end position="71"/>
    </location>
</feature>
<dbReference type="RefSeq" id="WP_234655757.1">
    <property type="nucleotide sequence ID" value="NZ_CP094997.1"/>
</dbReference>
<dbReference type="GO" id="GO:0005829">
    <property type="term" value="C:cytosol"/>
    <property type="evidence" value="ECO:0007669"/>
    <property type="project" value="TreeGrafter"/>
</dbReference>
<feature type="transmembrane region" description="Helical" evidence="5">
    <location>
        <begin position="210"/>
        <end position="229"/>
    </location>
</feature>
<evidence type="ECO:0000313" key="8">
    <source>
        <dbReference type="Proteomes" id="UP001139000"/>
    </source>
</evidence>
<keyword evidence="3" id="KW-0238">DNA-binding</keyword>
<dbReference type="Gene3D" id="1.10.1420.10">
    <property type="match status" value="1"/>
</dbReference>
<feature type="transmembrane region" description="Helical" evidence="5">
    <location>
        <begin position="235"/>
        <end position="256"/>
    </location>
</feature>
<dbReference type="PANTHER" id="PTHR11361">
    <property type="entry name" value="DNA MISMATCH REPAIR PROTEIN MUTS FAMILY MEMBER"/>
    <property type="match status" value="1"/>
</dbReference>
<dbReference type="PIRSF" id="PIRSF037677">
    <property type="entry name" value="DNA_mis_repair_Msh6"/>
    <property type="match status" value="1"/>
</dbReference>
<evidence type="ECO:0000256" key="3">
    <source>
        <dbReference type="ARBA" id="ARBA00023125"/>
    </source>
</evidence>
<keyword evidence="5" id="KW-1133">Transmembrane helix</keyword>
<dbReference type="Gene3D" id="3.40.50.300">
    <property type="entry name" value="P-loop containing nucleotide triphosphate hydrolases"/>
    <property type="match status" value="1"/>
</dbReference>
<dbReference type="InterPro" id="IPR017261">
    <property type="entry name" value="DNA_mismatch_repair_MutS/MSH"/>
</dbReference>
<feature type="transmembrane region" description="Helical" evidence="5">
    <location>
        <begin position="344"/>
        <end position="365"/>
    </location>
</feature>
<dbReference type="SUPFAM" id="SSF48334">
    <property type="entry name" value="DNA repair protein MutS, domain III"/>
    <property type="match status" value="1"/>
</dbReference>
<dbReference type="InterPro" id="IPR036187">
    <property type="entry name" value="DNA_mismatch_repair_MutS_sf"/>
</dbReference>
<accession>A0A9X1TFI2</accession>
<keyword evidence="1" id="KW-0547">Nucleotide-binding</keyword>